<name>A0A4U6TPC3_SETVI</name>
<dbReference type="Proteomes" id="UP000298652">
    <property type="component" value="Chromosome 7"/>
</dbReference>
<dbReference type="AlphaFoldDB" id="A0A4U6TPC3"/>
<evidence type="ECO:0000313" key="2">
    <source>
        <dbReference type="Proteomes" id="UP000298652"/>
    </source>
</evidence>
<dbReference type="EMBL" id="CM016558">
    <property type="protein sequence ID" value="TKW03174.1"/>
    <property type="molecule type" value="Genomic_DNA"/>
</dbReference>
<sequence>MAAGGEHLRRRRGGVVRRASRDAPRLRRIWCYTASSMRSTASHYCPQMLPGRELWCDECRPCSTEGRSILCDAQLFPCGQRQAAISPEAYLSSRRRFGSVATQGSPRPWPSLSSPELSRIIRPLAPASRVDDVK</sequence>
<proteinExistence type="predicted"/>
<gene>
    <name evidence="1" type="ORF">SEVIR_7G006205v2</name>
</gene>
<protein>
    <submittedName>
        <fullName evidence="1">Uncharacterized protein</fullName>
    </submittedName>
</protein>
<reference evidence="1" key="1">
    <citation type="submission" date="2019-03" db="EMBL/GenBank/DDBJ databases">
        <title>WGS assembly of Setaria viridis.</title>
        <authorList>
            <person name="Huang P."/>
            <person name="Jenkins J."/>
            <person name="Grimwood J."/>
            <person name="Barry K."/>
            <person name="Healey A."/>
            <person name="Mamidi S."/>
            <person name="Sreedasyam A."/>
            <person name="Shu S."/>
            <person name="Feldman M."/>
            <person name="Wu J."/>
            <person name="Yu Y."/>
            <person name="Chen C."/>
            <person name="Johnson J."/>
            <person name="Rokhsar D."/>
            <person name="Baxter I."/>
            <person name="Schmutz J."/>
            <person name="Brutnell T."/>
            <person name="Kellogg E."/>
        </authorList>
    </citation>
    <scope>NUCLEOTIDE SEQUENCE [LARGE SCALE GENOMIC DNA]</scope>
</reference>
<keyword evidence="2" id="KW-1185">Reference proteome</keyword>
<dbReference type="Gramene" id="TKW03174">
    <property type="protein sequence ID" value="TKW03174"/>
    <property type="gene ID" value="SEVIR_7G006205v2"/>
</dbReference>
<accession>A0A4U6TPC3</accession>
<evidence type="ECO:0000313" key="1">
    <source>
        <dbReference type="EMBL" id="TKW03174.1"/>
    </source>
</evidence>
<organism evidence="1 2">
    <name type="scientific">Setaria viridis</name>
    <name type="common">Green bristlegrass</name>
    <name type="synonym">Setaria italica subsp. viridis</name>
    <dbReference type="NCBI Taxonomy" id="4556"/>
    <lineage>
        <taxon>Eukaryota</taxon>
        <taxon>Viridiplantae</taxon>
        <taxon>Streptophyta</taxon>
        <taxon>Embryophyta</taxon>
        <taxon>Tracheophyta</taxon>
        <taxon>Spermatophyta</taxon>
        <taxon>Magnoliopsida</taxon>
        <taxon>Liliopsida</taxon>
        <taxon>Poales</taxon>
        <taxon>Poaceae</taxon>
        <taxon>PACMAD clade</taxon>
        <taxon>Panicoideae</taxon>
        <taxon>Panicodae</taxon>
        <taxon>Paniceae</taxon>
        <taxon>Cenchrinae</taxon>
        <taxon>Setaria</taxon>
    </lineage>
</organism>